<feature type="chain" id="PRO_5031270410" evidence="9">
    <location>
        <begin position="20"/>
        <end position="426"/>
    </location>
</feature>
<evidence type="ECO:0000256" key="7">
    <source>
        <dbReference type="ARBA" id="ARBA00023237"/>
    </source>
</evidence>
<evidence type="ECO:0000313" key="11">
    <source>
        <dbReference type="Proteomes" id="UP000595917"/>
    </source>
</evidence>
<dbReference type="PANTHER" id="PTHR30026">
    <property type="entry name" value="OUTER MEMBRANE PROTEIN TOLC"/>
    <property type="match status" value="1"/>
</dbReference>
<dbReference type="GO" id="GO:0009279">
    <property type="term" value="C:cell outer membrane"/>
    <property type="evidence" value="ECO:0007669"/>
    <property type="project" value="UniProtKB-SubCell"/>
</dbReference>
<keyword evidence="5" id="KW-0812">Transmembrane</keyword>
<dbReference type="SUPFAM" id="SSF56954">
    <property type="entry name" value="Outer membrane efflux proteins (OEP)"/>
    <property type="match status" value="1"/>
</dbReference>
<dbReference type="Gene3D" id="1.20.1600.10">
    <property type="entry name" value="Outer membrane efflux proteins (OEP)"/>
    <property type="match status" value="1"/>
</dbReference>
<proteinExistence type="inferred from homology"/>
<dbReference type="AlphaFoldDB" id="A0A7T7XP18"/>
<evidence type="ECO:0000256" key="8">
    <source>
        <dbReference type="SAM" id="Coils"/>
    </source>
</evidence>
<gene>
    <name evidence="10" type="ORF">JFL75_02855</name>
</gene>
<dbReference type="EMBL" id="CP067089">
    <property type="protein sequence ID" value="QQO09866.1"/>
    <property type="molecule type" value="Genomic_DNA"/>
</dbReference>
<evidence type="ECO:0000256" key="2">
    <source>
        <dbReference type="ARBA" id="ARBA00007613"/>
    </source>
</evidence>
<dbReference type="GO" id="GO:0015288">
    <property type="term" value="F:porin activity"/>
    <property type="evidence" value="ECO:0007669"/>
    <property type="project" value="TreeGrafter"/>
</dbReference>
<dbReference type="GO" id="GO:1990281">
    <property type="term" value="C:efflux pump complex"/>
    <property type="evidence" value="ECO:0007669"/>
    <property type="project" value="TreeGrafter"/>
</dbReference>
<dbReference type="InterPro" id="IPR051906">
    <property type="entry name" value="TolC-like"/>
</dbReference>
<organism evidence="10 11">
    <name type="scientific">Breznakiella homolactica</name>
    <dbReference type="NCBI Taxonomy" id="2798577"/>
    <lineage>
        <taxon>Bacteria</taxon>
        <taxon>Pseudomonadati</taxon>
        <taxon>Spirochaetota</taxon>
        <taxon>Spirochaetia</taxon>
        <taxon>Spirochaetales</taxon>
        <taxon>Breznakiellaceae</taxon>
        <taxon>Breznakiella</taxon>
    </lineage>
</organism>
<dbReference type="PANTHER" id="PTHR30026:SF20">
    <property type="entry name" value="OUTER MEMBRANE PROTEIN TOLC"/>
    <property type="match status" value="1"/>
</dbReference>
<evidence type="ECO:0000313" key="10">
    <source>
        <dbReference type="EMBL" id="QQO09866.1"/>
    </source>
</evidence>
<evidence type="ECO:0000256" key="6">
    <source>
        <dbReference type="ARBA" id="ARBA00023136"/>
    </source>
</evidence>
<evidence type="ECO:0000256" key="5">
    <source>
        <dbReference type="ARBA" id="ARBA00022692"/>
    </source>
</evidence>
<keyword evidence="9" id="KW-0732">Signal</keyword>
<keyword evidence="7" id="KW-0998">Cell outer membrane</keyword>
<protein>
    <submittedName>
        <fullName evidence="10">TolC family protein</fullName>
    </submittedName>
</protein>
<evidence type="ECO:0000256" key="1">
    <source>
        <dbReference type="ARBA" id="ARBA00004442"/>
    </source>
</evidence>
<evidence type="ECO:0000256" key="3">
    <source>
        <dbReference type="ARBA" id="ARBA00022448"/>
    </source>
</evidence>
<comment type="subcellular location">
    <subcellularLocation>
        <location evidence="1">Cell outer membrane</location>
    </subcellularLocation>
</comment>
<dbReference type="KEGG" id="bhc:JFL75_02855"/>
<dbReference type="GO" id="GO:0015562">
    <property type="term" value="F:efflux transmembrane transporter activity"/>
    <property type="evidence" value="ECO:0007669"/>
    <property type="project" value="InterPro"/>
</dbReference>
<reference evidence="10" key="1">
    <citation type="submission" date="2021-01" db="EMBL/GenBank/DDBJ databases">
        <title>Description of Breznakiella homolactica.</title>
        <authorList>
            <person name="Song Y."/>
            <person name="Brune A."/>
        </authorList>
    </citation>
    <scope>NUCLEOTIDE SEQUENCE</scope>
    <source>
        <strain evidence="10">RmG30</strain>
    </source>
</reference>
<feature type="coiled-coil region" evidence="8">
    <location>
        <begin position="314"/>
        <end position="373"/>
    </location>
</feature>
<evidence type="ECO:0000256" key="4">
    <source>
        <dbReference type="ARBA" id="ARBA00022452"/>
    </source>
</evidence>
<dbReference type="InterPro" id="IPR003423">
    <property type="entry name" value="OMP_efflux"/>
</dbReference>
<sequence>MKNKTVFLVCVFLVGTAFAAAAESLDVERAVALALENNLSLGRTKLETDGKKRTADRSWNSLIPTVTASGSVSHGTSLTGDLVPGRDEWTPGVSLSTSLNLSPSIVSNINKAKADYEAGVITYEAAKQDLELQVRKAFYQLLLLKANIGLTEQSIDTAQARYDQTANLARVGQASSLDELSARVDLENLKPNLRSAEARYENALDSFKQILGLPQDEEIALEGFLDDAAGTIRIEEIPVTGESYAIVSLRKSLEVTEAQKKAAWNQAYMPSLNLSWNTAPTYSNNDWSDNGQFSVRISLNLDSFLPWSSSREQIDSLNDSISNYESRIAEALMNSGNQIRQYQRTIEQSLENIAALRLNAELAERTYEMYETSYRNGTVDLQSLRSAGDSLLQARNKIQEEQYTLLSSILDLEKEINVPFGTLLDM</sequence>
<dbReference type="RefSeq" id="WP_215627170.1">
    <property type="nucleotide sequence ID" value="NZ_CP067089.2"/>
</dbReference>
<evidence type="ECO:0000256" key="9">
    <source>
        <dbReference type="SAM" id="SignalP"/>
    </source>
</evidence>
<keyword evidence="3" id="KW-0813">Transport</keyword>
<feature type="signal peptide" evidence="9">
    <location>
        <begin position="1"/>
        <end position="19"/>
    </location>
</feature>
<keyword evidence="11" id="KW-1185">Reference proteome</keyword>
<name>A0A7T7XP18_9SPIR</name>
<keyword evidence="8" id="KW-0175">Coiled coil</keyword>
<keyword evidence="4" id="KW-1134">Transmembrane beta strand</keyword>
<accession>A0A7T7XP18</accession>
<comment type="similarity">
    <text evidence="2">Belongs to the outer membrane factor (OMF) (TC 1.B.17) family.</text>
</comment>
<dbReference type="Pfam" id="PF02321">
    <property type="entry name" value="OEP"/>
    <property type="match status" value="2"/>
</dbReference>
<dbReference type="Proteomes" id="UP000595917">
    <property type="component" value="Chromosome"/>
</dbReference>
<keyword evidence="6" id="KW-0472">Membrane</keyword>